<evidence type="ECO:0000313" key="9">
    <source>
        <dbReference type="EMBL" id="KAJ3648106.1"/>
    </source>
</evidence>
<name>A0AA38I2I8_9CUCU</name>
<accession>A0AA38I2I8</accession>
<feature type="transmembrane region" description="Helical" evidence="8">
    <location>
        <begin position="271"/>
        <end position="292"/>
    </location>
</feature>
<dbReference type="GO" id="GO:0008049">
    <property type="term" value="P:male courtship behavior"/>
    <property type="evidence" value="ECO:0007669"/>
    <property type="project" value="TreeGrafter"/>
</dbReference>
<evidence type="ECO:0000256" key="7">
    <source>
        <dbReference type="ARBA" id="ARBA00023224"/>
    </source>
</evidence>
<feature type="transmembrane region" description="Helical" evidence="8">
    <location>
        <begin position="43"/>
        <end position="64"/>
    </location>
</feature>
<dbReference type="GO" id="GO:0007165">
    <property type="term" value="P:signal transduction"/>
    <property type="evidence" value="ECO:0007669"/>
    <property type="project" value="UniProtKB-KW"/>
</dbReference>
<comment type="similarity">
    <text evidence="8">Belongs to the insect chemoreceptor superfamily. Gustatory receptor (GR) family.</text>
</comment>
<dbReference type="GO" id="GO:0030424">
    <property type="term" value="C:axon"/>
    <property type="evidence" value="ECO:0007669"/>
    <property type="project" value="TreeGrafter"/>
</dbReference>
<dbReference type="AlphaFoldDB" id="A0AA38I2I8"/>
<keyword evidence="6 8" id="KW-0675">Receptor</keyword>
<keyword evidence="4 8" id="KW-1133">Transmembrane helix</keyword>
<keyword evidence="5 8" id="KW-0472">Membrane</keyword>
<gene>
    <name evidence="9" type="ORF">Zmor_019940</name>
</gene>
<dbReference type="Proteomes" id="UP001168821">
    <property type="component" value="Unassembled WGS sequence"/>
</dbReference>
<reference evidence="9" key="1">
    <citation type="journal article" date="2023" name="G3 (Bethesda)">
        <title>Whole genome assemblies of Zophobas morio and Tenebrio molitor.</title>
        <authorList>
            <person name="Kaur S."/>
            <person name="Stinson S.A."/>
            <person name="diCenzo G.C."/>
        </authorList>
    </citation>
    <scope>NUCLEOTIDE SEQUENCE</scope>
    <source>
        <strain evidence="9">QUZm001</strain>
    </source>
</reference>
<proteinExistence type="inferred from homology"/>
<keyword evidence="7 8" id="KW-0807">Transducer</keyword>
<feature type="transmembrane region" description="Helical" evidence="8">
    <location>
        <begin position="343"/>
        <end position="361"/>
    </location>
</feature>
<dbReference type="GO" id="GO:0050909">
    <property type="term" value="P:sensory perception of taste"/>
    <property type="evidence" value="ECO:0007669"/>
    <property type="project" value="InterPro"/>
</dbReference>
<dbReference type="EMBL" id="JALNTZ010000006">
    <property type="protein sequence ID" value="KAJ3648106.1"/>
    <property type="molecule type" value="Genomic_DNA"/>
</dbReference>
<organism evidence="9 10">
    <name type="scientific">Zophobas morio</name>
    <dbReference type="NCBI Taxonomy" id="2755281"/>
    <lineage>
        <taxon>Eukaryota</taxon>
        <taxon>Metazoa</taxon>
        <taxon>Ecdysozoa</taxon>
        <taxon>Arthropoda</taxon>
        <taxon>Hexapoda</taxon>
        <taxon>Insecta</taxon>
        <taxon>Pterygota</taxon>
        <taxon>Neoptera</taxon>
        <taxon>Endopterygota</taxon>
        <taxon>Coleoptera</taxon>
        <taxon>Polyphaga</taxon>
        <taxon>Cucujiformia</taxon>
        <taxon>Tenebrionidae</taxon>
        <taxon>Zophobas</taxon>
    </lineage>
</organism>
<keyword evidence="10" id="KW-1185">Reference proteome</keyword>
<evidence type="ECO:0000256" key="4">
    <source>
        <dbReference type="ARBA" id="ARBA00022989"/>
    </source>
</evidence>
<dbReference type="Pfam" id="PF08395">
    <property type="entry name" value="7tm_7"/>
    <property type="match status" value="1"/>
</dbReference>
<evidence type="ECO:0000256" key="5">
    <source>
        <dbReference type="ARBA" id="ARBA00023136"/>
    </source>
</evidence>
<feature type="transmembrane region" description="Helical" evidence="8">
    <location>
        <begin position="130"/>
        <end position="149"/>
    </location>
</feature>
<sequence length="379" mass="45059">MNFSLSVRDINFIKPFFLYLNIFLITPWYDFNKNSFYWLKFSILHACFLIVIKFIWIFSLNLGFADENDFVSWNFLFIFWTFSLVVRTLATVLKSTLWHVDNWKTLITNFKYIDIKLKNGGHKETFWKNFYFVFFLQNIVFFMIIVYQLNAFSSMTKIEMWKGLWLSPLGDFYQEFLLVILISELVKSVKIRYKDLNETLIKNCGRLDFKEIKLAGNIFRILGETVDLISQIFGYQIISILFHFGLQIIVCLNYIFIMIHSSYKDFTCKMIIGQVFLMIFVAFNVVMIIFPIDSATQEARKFIDLCHKLQEKFQKGEDEIFTKVINSCKHFHREFTAAGYFDINRALIFCILANVATYYIITIQLNESQCQKTNKNYTT</sequence>
<dbReference type="PANTHER" id="PTHR21143:SF104">
    <property type="entry name" value="GUSTATORY RECEPTOR 8A-RELATED"/>
    <property type="match status" value="1"/>
</dbReference>
<protein>
    <recommendedName>
        <fullName evidence="8">Gustatory receptor</fullName>
    </recommendedName>
</protein>
<feature type="transmembrane region" description="Helical" evidence="8">
    <location>
        <begin position="70"/>
        <end position="90"/>
    </location>
</feature>
<evidence type="ECO:0000256" key="8">
    <source>
        <dbReference type="RuleBase" id="RU363108"/>
    </source>
</evidence>
<dbReference type="GO" id="GO:0043025">
    <property type="term" value="C:neuronal cell body"/>
    <property type="evidence" value="ECO:0007669"/>
    <property type="project" value="TreeGrafter"/>
</dbReference>
<evidence type="ECO:0000256" key="3">
    <source>
        <dbReference type="ARBA" id="ARBA00022692"/>
    </source>
</evidence>
<comment type="function">
    <text evidence="8">Gustatory receptor which mediates acceptance or avoidance behavior, depending on its substrates.</text>
</comment>
<evidence type="ECO:0000256" key="2">
    <source>
        <dbReference type="ARBA" id="ARBA00022475"/>
    </source>
</evidence>
<dbReference type="GO" id="GO:0007635">
    <property type="term" value="P:chemosensory behavior"/>
    <property type="evidence" value="ECO:0007669"/>
    <property type="project" value="TreeGrafter"/>
</dbReference>
<dbReference type="InterPro" id="IPR013604">
    <property type="entry name" value="7TM_chemorcpt"/>
</dbReference>
<dbReference type="GO" id="GO:0030425">
    <property type="term" value="C:dendrite"/>
    <property type="evidence" value="ECO:0007669"/>
    <property type="project" value="TreeGrafter"/>
</dbReference>
<dbReference type="GO" id="GO:0005886">
    <property type="term" value="C:plasma membrane"/>
    <property type="evidence" value="ECO:0007669"/>
    <property type="project" value="UniProtKB-SubCell"/>
</dbReference>
<feature type="transmembrane region" description="Helical" evidence="8">
    <location>
        <begin position="237"/>
        <end position="259"/>
    </location>
</feature>
<keyword evidence="2 8" id="KW-1003">Cell membrane</keyword>
<evidence type="ECO:0000313" key="10">
    <source>
        <dbReference type="Proteomes" id="UP001168821"/>
    </source>
</evidence>
<feature type="transmembrane region" description="Helical" evidence="8">
    <location>
        <begin position="12"/>
        <end position="31"/>
    </location>
</feature>
<comment type="subcellular location">
    <subcellularLocation>
        <location evidence="1 8">Cell membrane</location>
        <topology evidence="1 8">Multi-pass membrane protein</topology>
    </subcellularLocation>
</comment>
<evidence type="ECO:0000256" key="1">
    <source>
        <dbReference type="ARBA" id="ARBA00004651"/>
    </source>
</evidence>
<keyword evidence="3 8" id="KW-0812">Transmembrane</keyword>
<comment type="caution">
    <text evidence="9">The sequence shown here is derived from an EMBL/GenBank/DDBJ whole genome shotgun (WGS) entry which is preliminary data.</text>
</comment>
<dbReference type="PANTHER" id="PTHR21143">
    <property type="entry name" value="INVERTEBRATE GUSTATORY RECEPTOR"/>
    <property type="match status" value="1"/>
</dbReference>
<evidence type="ECO:0000256" key="6">
    <source>
        <dbReference type="ARBA" id="ARBA00023170"/>
    </source>
</evidence>